<dbReference type="AlphaFoldDB" id="A0A9D2HEF0"/>
<organism evidence="1 2">
    <name type="scientific">Candidatus Mailhella merdigallinarum</name>
    <dbReference type="NCBI Taxonomy" id="2838658"/>
    <lineage>
        <taxon>Bacteria</taxon>
        <taxon>Pseudomonadati</taxon>
        <taxon>Thermodesulfobacteriota</taxon>
        <taxon>Desulfovibrionia</taxon>
        <taxon>Desulfovibrionales</taxon>
        <taxon>Desulfovibrionaceae</taxon>
        <taxon>Mailhella</taxon>
    </lineage>
</organism>
<name>A0A9D2HEF0_9BACT</name>
<protein>
    <recommendedName>
        <fullName evidence="3">Uracil-DNA glycosylase-like domain-containing protein</fullName>
    </recommendedName>
</protein>
<reference evidence="1" key="2">
    <citation type="submission" date="2021-04" db="EMBL/GenBank/DDBJ databases">
        <authorList>
            <person name="Gilroy R."/>
        </authorList>
    </citation>
    <scope>NUCLEOTIDE SEQUENCE</scope>
    <source>
        <strain evidence="1">CHK186-16707</strain>
    </source>
</reference>
<sequence length="220" mass="25823">MDKSYDAQLQRAEHINFLPWIGDDYRASNPRILVLGHSTYAAADTDAESVGDWDGYAERIRELVQDDYLDTLAGTGRTRRYVRCFRSMAATLAGKGYGQSDDIWNSLAFHEFFQKHVGTGPADRRWLTDDLRSRSRKALFEVVNILSPAIVIVWGRELWYRDLPQDDCEWIHEEKKICRYVEYPQTWFWGTMHPSARQYSVDAVRSQWLEVMRLYDQCRP</sequence>
<gene>
    <name evidence="1" type="ORF">H9962_05670</name>
</gene>
<accession>A0A9D2HEF0</accession>
<reference evidence="1" key="1">
    <citation type="journal article" date="2021" name="PeerJ">
        <title>Extensive microbial diversity within the chicken gut microbiome revealed by metagenomics and culture.</title>
        <authorList>
            <person name="Gilroy R."/>
            <person name="Ravi A."/>
            <person name="Getino M."/>
            <person name="Pursley I."/>
            <person name="Horton D.L."/>
            <person name="Alikhan N.F."/>
            <person name="Baker D."/>
            <person name="Gharbi K."/>
            <person name="Hall N."/>
            <person name="Watson M."/>
            <person name="Adriaenssens E.M."/>
            <person name="Foster-Nyarko E."/>
            <person name="Jarju S."/>
            <person name="Secka A."/>
            <person name="Antonio M."/>
            <person name="Oren A."/>
            <person name="Chaudhuri R.R."/>
            <person name="La Ragione R."/>
            <person name="Hildebrand F."/>
            <person name="Pallen M.J."/>
        </authorList>
    </citation>
    <scope>NUCLEOTIDE SEQUENCE</scope>
    <source>
        <strain evidence="1">CHK186-16707</strain>
    </source>
</reference>
<dbReference type="Proteomes" id="UP000824225">
    <property type="component" value="Unassembled WGS sequence"/>
</dbReference>
<evidence type="ECO:0000313" key="1">
    <source>
        <dbReference type="EMBL" id="HJA08661.1"/>
    </source>
</evidence>
<evidence type="ECO:0000313" key="2">
    <source>
        <dbReference type="Proteomes" id="UP000824225"/>
    </source>
</evidence>
<evidence type="ECO:0008006" key="3">
    <source>
        <dbReference type="Google" id="ProtNLM"/>
    </source>
</evidence>
<dbReference type="EMBL" id="DXAN01000019">
    <property type="protein sequence ID" value="HJA08661.1"/>
    <property type="molecule type" value="Genomic_DNA"/>
</dbReference>
<comment type="caution">
    <text evidence="1">The sequence shown here is derived from an EMBL/GenBank/DDBJ whole genome shotgun (WGS) entry which is preliminary data.</text>
</comment>
<proteinExistence type="predicted"/>